<dbReference type="OrthoDB" id="3227561at2"/>
<name>A0A5B2WX76_9PSEU</name>
<evidence type="ECO:0000313" key="2">
    <source>
        <dbReference type="EMBL" id="KAA2256105.1"/>
    </source>
</evidence>
<organism evidence="2 3">
    <name type="scientific">Solihabitans fulvus</name>
    <dbReference type="NCBI Taxonomy" id="1892852"/>
    <lineage>
        <taxon>Bacteria</taxon>
        <taxon>Bacillati</taxon>
        <taxon>Actinomycetota</taxon>
        <taxon>Actinomycetes</taxon>
        <taxon>Pseudonocardiales</taxon>
        <taxon>Pseudonocardiaceae</taxon>
        <taxon>Solihabitans</taxon>
    </lineage>
</organism>
<dbReference type="InterPro" id="IPR025870">
    <property type="entry name" value="Glyoxalase-like_dom"/>
</dbReference>
<gene>
    <name evidence="2" type="ORF">F0L68_27060</name>
</gene>
<reference evidence="2 3" key="1">
    <citation type="submission" date="2019-09" db="EMBL/GenBank/DDBJ databases">
        <title>Goodfellowia gen. nov., a new genus of the Pseudonocardineae related to Actinoalloteichus, containing Goodfellowia coeruleoviolacea gen. nov., comb. nov. gen. nov., comb. nov.</title>
        <authorList>
            <person name="Labeda D."/>
        </authorList>
    </citation>
    <scope>NUCLEOTIDE SEQUENCE [LARGE SCALE GENOMIC DNA]</scope>
    <source>
        <strain evidence="2 3">AN110305</strain>
    </source>
</reference>
<dbReference type="RefSeq" id="WP_149852635.1">
    <property type="nucleotide sequence ID" value="NZ_VUOB01000053.1"/>
</dbReference>
<dbReference type="Pfam" id="PF13468">
    <property type="entry name" value="Glyoxalase_3"/>
    <property type="match status" value="1"/>
</dbReference>
<dbReference type="PANTHER" id="PTHR40265:SF1">
    <property type="entry name" value="GLYOXALASE-LIKE DOMAIN-CONTAINING PROTEIN"/>
    <property type="match status" value="1"/>
</dbReference>
<evidence type="ECO:0000313" key="3">
    <source>
        <dbReference type="Proteomes" id="UP000323454"/>
    </source>
</evidence>
<dbReference type="Gene3D" id="3.10.180.10">
    <property type="entry name" value="2,3-Dihydroxybiphenyl 1,2-Dioxygenase, domain 1"/>
    <property type="match status" value="1"/>
</dbReference>
<dbReference type="EMBL" id="VUOB01000053">
    <property type="protein sequence ID" value="KAA2256105.1"/>
    <property type="molecule type" value="Genomic_DNA"/>
</dbReference>
<dbReference type="AlphaFoldDB" id="A0A5B2WX76"/>
<dbReference type="InterPro" id="IPR029068">
    <property type="entry name" value="Glyas_Bleomycin-R_OHBP_Dase"/>
</dbReference>
<comment type="caution">
    <text evidence="2">The sequence shown here is derived from an EMBL/GenBank/DDBJ whole genome shotgun (WGS) entry which is preliminary data.</text>
</comment>
<sequence length="206" mass="21918">MTQDLDHLVFAGPDLAALVAEFERLTGVAPTPGGRHVGRGTANHLVKLGENAYLELIGPDPESAARQDLPRPFGIDGLSAPRLVTWAVRAADLDDRIAAARADGYDPGDAKPLSRRTPNGELLEWRLTPHEDAGIVPFLIDWGGTTHPASRDLPLVPLVSLAATHPEPEPVRAKLAALGVRMDLLTGNRSGLTAVLNGRHGRVVLS</sequence>
<proteinExistence type="predicted"/>
<keyword evidence="3" id="KW-1185">Reference proteome</keyword>
<dbReference type="Proteomes" id="UP000323454">
    <property type="component" value="Unassembled WGS sequence"/>
</dbReference>
<feature type="domain" description="Glyoxalase-like" evidence="1">
    <location>
        <begin position="5"/>
        <end position="178"/>
    </location>
</feature>
<protein>
    <submittedName>
        <fullName evidence="2">VOC family protein</fullName>
    </submittedName>
</protein>
<dbReference type="SUPFAM" id="SSF54593">
    <property type="entry name" value="Glyoxalase/Bleomycin resistance protein/Dihydroxybiphenyl dioxygenase"/>
    <property type="match status" value="1"/>
</dbReference>
<reference evidence="2 3" key="2">
    <citation type="submission" date="2019-09" db="EMBL/GenBank/DDBJ databases">
        <authorList>
            <person name="Jin C."/>
        </authorList>
    </citation>
    <scope>NUCLEOTIDE SEQUENCE [LARGE SCALE GENOMIC DNA]</scope>
    <source>
        <strain evidence="2 3">AN110305</strain>
    </source>
</reference>
<dbReference type="PANTHER" id="PTHR40265">
    <property type="entry name" value="BLL2707 PROTEIN"/>
    <property type="match status" value="1"/>
</dbReference>
<evidence type="ECO:0000259" key="1">
    <source>
        <dbReference type="Pfam" id="PF13468"/>
    </source>
</evidence>
<accession>A0A5B2WX76</accession>